<dbReference type="InterPro" id="IPR002898">
    <property type="entry name" value="MotA_ExbB_proton_chnl"/>
</dbReference>
<evidence type="ECO:0000256" key="6">
    <source>
        <dbReference type="RuleBase" id="RU004057"/>
    </source>
</evidence>
<evidence type="ECO:0000256" key="1">
    <source>
        <dbReference type="ARBA" id="ARBA00004429"/>
    </source>
</evidence>
<keyword evidence="4 7" id="KW-1133">Transmembrane helix</keyword>
<dbReference type="GO" id="GO:0005886">
    <property type="term" value="C:plasma membrane"/>
    <property type="evidence" value="ECO:0007669"/>
    <property type="project" value="UniProtKB-SubCell"/>
</dbReference>
<dbReference type="Pfam" id="PF01618">
    <property type="entry name" value="MotA_ExbB"/>
    <property type="match status" value="1"/>
</dbReference>
<sequence>MHQKMDTMLKDLSALESKEENCALVYAKLIALPTLAYLYFLLGYVGVLHFAVGTHSIVLIGLIFIVALVFAKHNGEFGMCQFKRLKQSFQTELNSYIHKNLMRIGEMEKSNASFDNFMDDYAKNIRNDNYASIAAGVFPTMGILGTFISIALTLPDFSSQTSSALEQEISVLLSGVGTAFYVSIYGILLSLWWLFFEKRGLSHFDREVQRIKSASASLFWTKEEIEQAYLKENLQHFENIGKMFERLSSSDFFERLGRTIEGKFSLFDEMLKLEGEAVKKSAEHFKTGMEMLAHSSEKQRNLVQLHNEMLSKLDTFNANTTSLHVKMQEANEEMLATQQELLRSLKESTLTRVETEPNLEVESLKESLKIIDAETEEIIHKMDALRS</sequence>
<keyword evidence="6" id="KW-0653">Protein transport</keyword>
<feature type="transmembrane region" description="Helical" evidence="7">
    <location>
        <begin position="172"/>
        <end position="196"/>
    </location>
</feature>
<evidence type="ECO:0000256" key="5">
    <source>
        <dbReference type="ARBA" id="ARBA00023136"/>
    </source>
</evidence>
<proteinExistence type="inferred from homology"/>
<dbReference type="Proteomes" id="UP000002222">
    <property type="component" value="Chromosome"/>
</dbReference>
<organism evidence="9 10">
    <name type="scientific">Sulfurospirillum deleyianum (strain ATCC 51133 / DSM 6946 / 5175)</name>
    <dbReference type="NCBI Taxonomy" id="525898"/>
    <lineage>
        <taxon>Bacteria</taxon>
        <taxon>Pseudomonadati</taxon>
        <taxon>Campylobacterota</taxon>
        <taxon>Epsilonproteobacteria</taxon>
        <taxon>Campylobacterales</taxon>
        <taxon>Sulfurospirillaceae</taxon>
        <taxon>Sulfurospirillum</taxon>
    </lineage>
</organism>
<dbReference type="AlphaFoldDB" id="D1B2B9"/>
<dbReference type="STRING" id="525898.Sdel_1216"/>
<dbReference type="RefSeq" id="WP_012856996.1">
    <property type="nucleotide sequence ID" value="NC_013512.1"/>
</dbReference>
<evidence type="ECO:0000256" key="3">
    <source>
        <dbReference type="ARBA" id="ARBA00022692"/>
    </source>
</evidence>
<evidence type="ECO:0000259" key="8">
    <source>
        <dbReference type="Pfam" id="PF01618"/>
    </source>
</evidence>
<evidence type="ECO:0000256" key="4">
    <source>
        <dbReference type="ARBA" id="ARBA00022989"/>
    </source>
</evidence>
<dbReference type="KEGG" id="sdl:Sdel_1216"/>
<dbReference type="eggNOG" id="COG0488">
    <property type="taxonomic scope" value="Bacteria"/>
</dbReference>
<name>D1B2B9_SULD5</name>
<evidence type="ECO:0000256" key="7">
    <source>
        <dbReference type="SAM" id="Phobius"/>
    </source>
</evidence>
<feature type="transmembrane region" description="Helical" evidence="7">
    <location>
        <begin position="130"/>
        <end position="152"/>
    </location>
</feature>
<keyword evidence="2" id="KW-1003">Cell membrane</keyword>
<evidence type="ECO:0000313" key="10">
    <source>
        <dbReference type="Proteomes" id="UP000002222"/>
    </source>
</evidence>
<reference evidence="10" key="1">
    <citation type="submission" date="2009-11" db="EMBL/GenBank/DDBJ databases">
        <title>The complete genome of Sulfurospirillum deleyianum DSM 6946.</title>
        <authorList>
            <consortium name="US DOE Joint Genome Institute (JGI-PGF)"/>
            <person name="Lucas S."/>
            <person name="Copeland A."/>
            <person name="Lapidus A."/>
            <person name="Glavina del Rio T."/>
            <person name="Dalin E."/>
            <person name="Tice H."/>
            <person name="Bruce D."/>
            <person name="Goodwin L."/>
            <person name="Pitluck S."/>
            <person name="Kyrpides N."/>
            <person name="Mavromatis K."/>
            <person name="Ivanova N."/>
            <person name="Ovchinnikova G."/>
            <person name="Munk A.C."/>
            <person name="Lu M."/>
            <person name="Brettin T."/>
            <person name="Detter J.C."/>
            <person name="Han C."/>
            <person name="Tapia R."/>
            <person name="Larimer F."/>
            <person name="Land M."/>
            <person name="Hauser L."/>
            <person name="Markowitz V."/>
            <person name="Cheng J.F."/>
            <person name="Hugenholtz P."/>
            <person name="Woyke T."/>
            <person name="Wu D."/>
            <person name="Aumann P."/>
            <person name="Schneider S."/>
            <person name="Lang E."/>
            <person name="Spring S."/>
            <person name="Klenk H.P."/>
            <person name="Eisen J.A."/>
        </authorList>
    </citation>
    <scope>NUCLEOTIDE SEQUENCE [LARGE SCALE GENOMIC DNA]</scope>
    <source>
        <strain evidence="10">ATCC 51133 / DSM 6946 / 5175</strain>
    </source>
</reference>
<dbReference type="OrthoDB" id="5359644at2"/>
<dbReference type="eggNOG" id="COG0811">
    <property type="taxonomic scope" value="Bacteria"/>
</dbReference>
<reference evidence="9 10" key="2">
    <citation type="journal article" date="2010" name="Stand. Genomic Sci.">
        <title>Complete genome sequence of Sulfurospirillum deleyianum type strain (5175).</title>
        <authorList>
            <person name="Sikorski J."/>
            <person name="Lapidus A."/>
            <person name="Copeland A."/>
            <person name="Glavina Del Rio T."/>
            <person name="Nolan M."/>
            <person name="Lucas S."/>
            <person name="Chen F."/>
            <person name="Tice H."/>
            <person name="Cheng J.F."/>
            <person name="Saunders E."/>
            <person name="Bruce D."/>
            <person name="Goodwin L."/>
            <person name="Pitluck S."/>
            <person name="Ovchinnikova G."/>
            <person name="Pati A."/>
            <person name="Ivanova N."/>
            <person name="Mavromatis K."/>
            <person name="Chen A."/>
            <person name="Palaniappan K."/>
            <person name="Chain P."/>
            <person name="Land M."/>
            <person name="Hauser L."/>
            <person name="Chang Y.J."/>
            <person name="Jeffries C.D."/>
            <person name="Brettin T."/>
            <person name="Detter J.C."/>
            <person name="Han C."/>
            <person name="Rohde M."/>
            <person name="Lang E."/>
            <person name="Spring S."/>
            <person name="Goker M."/>
            <person name="Bristow J."/>
            <person name="Eisen J.A."/>
            <person name="Markowitz V."/>
            <person name="Hugenholtz P."/>
            <person name="Kyrpides N.C."/>
            <person name="Klenk H.P."/>
        </authorList>
    </citation>
    <scope>NUCLEOTIDE SEQUENCE [LARGE SCALE GENOMIC DNA]</scope>
    <source>
        <strain evidence="10">ATCC 51133 / DSM 6946 / 5175</strain>
    </source>
</reference>
<accession>D1B2B9</accession>
<feature type="transmembrane region" description="Helical" evidence="7">
    <location>
        <begin position="48"/>
        <end position="71"/>
    </location>
</feature>
<evidence type="ECO:0000313" key="9">
    <source>
        <dbReference type="EMBL" id="ACZ12239.1"/>
    </source>
</evidence>
<dbReference type="HOGENOM" id="CLU_051138_0_0_7"/>
<keyword evidence="6" id="KW-0813">Transport</keyword>
<feature type="domain" description="MotA/TolQ/ExbB proton channel" evidence="8">
    <location>
        <begin position="122"/>
        <end position="211"/>
    </location>
</feature>
<dbReference type="EMBL" id="CP001816">
    <property type="protein sequence ID" value="ACZ12239.1"/>
    <property type="molecule type" value="Genomic_DNA"/>
</dbReference>
<gene>
    <name evidence="9" type="ordered locus">Sdel_1216</name>
</gene>
<evidence type="ECO:0000256" key="2">
    <source>
        <dbReference type="ARBA" id="ARBA00022475"/>
    </source>
</evidence>
<keyword evidence="3 7" id="KW-0812">Transmembrane</keyword>
<comment type="similarity">
    <text evidence="6">Belongs to the exbB/tolQ family.</text>
</comment>
<keyword evidence="5 7" id="KW-0472">Membrane</keyword>
<keyword evidence="10" id="KW-1185">Reference proteome</keyword>
<feature type="transmembrane region" description="Helical" evidence="7">
    <location>
        <begin position="21"/>
        <end position="42"/>
    </location>
</feature>
<comment type="subcellular location">
    <subcellularLocation>
        <location evidence="1">Cell inner membrane</location>
        <topology evidence="1">Multi-pass membrane protein</topology>
    </subcellularLocation>
    <subcellularLocation>
        <location evidence="6">Membrane</location>
        <topology evidence="6">Multi-pass membrane protein</topology>
    </subcellularLocation>
</comment>
<protein>
    <recommendedName>
        <fullName evidence="8">MotA/TolQ/ExbB proton channel domain-containing protein</fullName>
    </recommendedName>
</protein>
<dbReference type="GO" id="GO:0015031">
    <property type="term" value="P:protein transport"/>
    <property type="evidence" value="ECO:0007669"/>
    <property type="project" value="UniProtKB-KW"/>
</dbReference>